<dbReference type="AlphaFoldDB" id="A0A4Z0PK57"/>
<dbReference type="EMBL" id="SRLD01000020">
    <property type="protein sequence ID" value="TGE15775.1"/>
    <property type="molecule type" value="Genomic_DNA"/>
</dbReference>
<evidence type="ECO:0000313" key="2">
    <source>
        <dbReference type="Proteomes" id="UP000297739"/>
    </source>
</evidence>
<dbReference type="RefSeq" id="WP_135497913.1">
    <property type="nucleotide sequence ID" value="NZ_SRLD01000020.1"/>
</dbReference>
<sequence>MDTHALRTRFGLSQEMMADWLGVARSSLALTERGYQSTTSATGVQGLRLILAAQGLVYDGAGGSFAAPPVLPEPPPNAQELGYRLRECRVRIQTLELELETLRRRAAPYVARLAAAPALRAYPGPVASPEDEQDWLTFFELEARRQLRTTCGATAQRLLEARLAGLRCEAELLAEYLEAPADSEPPR</sequence>
<reference evidence="1 2" key="1">
    <citation type="submission" date="2019-04" db="EMBL/GenBank/DDBJ databases">
        <authorList>
            <person name="Feng G."/>
            <person name="Zhang J."/>
            <person name="Zhu H."/>
        </authorList>
    </citation>
    <scope>NUCLEOTIDE SEQUENCE [LARGE SCALE GENOMIC DNA]</scope>
    <source>
        <strain evidence="1 2">JCM 17223</strain>
    </source>
</reference>
<name>A0A4Z0PK57_9BACT</name>
<gene>
    <name evidence="1" type="ORF">E5J99_11285</name>
</gene>
<accession>A0A4Z0PK57</accession>
<dbReference type="SUPFAM" id="SSF47413">
    <property type="entry name" value="lambda repressor-like DNA-binding domains"/>
    <property type="match status" value="1"/>
</dbReference>
<protein>
    <recommendedName>
        <fullName evidence="3">XRE family transcriptional regulator</fullName>
    </recommendedName>
</protein>
<evidence type="ECO:0008006" key="3">
    <source>
        <dbReference type="Google" id="ProtNLM"/>
    </source>
</evidence>
<dbReference type="OrthoDB" id="884075at2"/>
<organism evidence="1 2">
    <name type="scientific">Hymenobacter elongatus</name>
    <dbReference type="NCBI Taxonomy" id="877208"/>
    <lineage>
        <taxon>Bacteria</taxon>
        <taxon>Pseudomonadati</taxon>
        <taxon>Bacteroidota</taxon>
        <taxon>Cytophagia</taxon>
        <taxon>Cytophagales</taxon>
        <taxon>Hymenobacteraceae</taxon>
        <taxon>Hymenobacter</taxon>
    </lineage>
</organism>
<dbReference type="InterPro" id="IPR010982">
    <property type="entry name" value="Lambda_DNA-bd_dom_sf"/>
</dbReference>
<proteinExistence type="predicted"/>
<keyword evidence="2" id="KW-1185">Reference proteome</keyword>
<comment type="caution">
    <text evidence="1">The sequence shown here is derived from an EMBL/GenBank/DDBJ whole genome shotgun (WGS) entry which is preliminary data.</text>
</comment>
<dbReference type="GO" id="GO:0003677">
    <property type="term" value="F:DNA binding"/>
    <property type="evidence" value="ECO:0007669"/>
    <property type="project" value="InterPro"/>
</dbReference>
<dbReference type="Proteomes" id="UP000297739">
    <property type="component" value="Unassembled WGS sequence"/>
</dbReference>
<evidence type="ECO:0000313" key="1">
    <source>
        <dbReference type="EMBL" id="TGE15775.1"/>
    </source>
</evidence>